<accession>A0A803YG35</accession>
<feature type="signal peptide" evidence="2">
    <location>
        <begin position="1"/>
        <end position="19"/>
    </location>
</feature>
<name>A0A803YG35_MELGA</name>
<sequence length="62" mass="7044">KTFAVSCTLCVCSISTIFCLCLTTEYVEKYPKYSNISPARSLKPKQEYQAHRGKMEGITTFK</sequence>
<dbReference type="AlphaFoldDB" id="A0A803YG35"/>
<evidence type="ECO:0000256" key="1">
    <source>
        <dbReference type="ARBA" id="ARBA00008738"/>
    </source>
</evidence>
<reference evidence="3" key="2">
    <citation type="submission" date="2025-08" db="UniProtKB">
        <authorList>
            <consortium name="Ensembl"/>
        </authorList>
    </citation>
    <scope>IDENTIFICATION</scope>
</reference>
<dbReference type="GeneTree" id="ENSGT00940000171184"/>
<dbReference type="InParanoid" id="A0A803YG35"/>
<evidence type="ECO:0000256" key="2">
    <source>
        <dbReference type="SAM" id="SignalP"/>
    </source>
</evidence>
<dbReference type="InterPro" id="IPR033336">
    <property type="entry name" value="SAXO1/2"/>
</dbReference>
<dbReference type="GO" id="GO:0008017">
    <property type="term" value="F:microtubule binding"/>
    <property type="evidence" value="ECO:0007669"/>
    <property type="project" value="InterPro"/>
</dbReference>
<dbReference type="Ensembl" id="ENSMGAT00000023782.1">
    <property type="protein sequence ID" value="ENSMGAP00000030732.1"/>
    <property type="gene ID" value="ENSMGAG00000022452.1"/>
</dbReference>
<evidence type="ECO:0000313" key="3">
    <source>
        <dbReference type="Ensembl" id="ENSMGAP00000030732.1"/>
    </source>
</evidence>
<dbReference type="Pfam" id="PF05217">
    <property type="entry name" value="SAXO1-2"/>
    <property type="match status" value="1"/>
</dbReference>
<organism evidence="3 4">
    <name type="scientific">Meleagris gallopavo</name>
    <name type="common">Wild turkey</name>
    <dbReference type="NCBI Taxonomy" id="9103"/>
    <lineage>
        <taxon>Eukaryota</taxon>
        <taxon>Metazoa</taxon>
        <taxon>Chordata</taxon>
        <taxon>Craniata</taxon>
        <taxon>Vertebrata</taxon>
        <taxon>Euteleostomi</taxon>
        <taxon>Archelosauria</taxon>
        <taxon>Archosauria</taxon>
        <taxon>Dinosauria</taxon>
        <taxon>Saurischia</taxon>
        <taxon>Theropoda</taxon>
        <taxon>Coelurosauria</taxon>
        <taxon>Aves</taxon>
        <taxon>Neognathae</taxon>
        <taxon>Galloanserae</taxon>
        <taxon>Galliformes</taxon>
        <taxon>Phasianidae</taxon>
        <taxon>Meleagridinae</taxon>
        <taxon>Meleagris</taxon>
    </lineage>
</organism>
<keyword evidence="2" id="KW-0732">Signal</keyword>
<proteinExistence type="inferred from homology"/>
<reference evidence="3" key="3">
    <citation type="submission" date="2025-09" db="UniProtKB">
        <authorList>
            <consortium name="Ensembl"/>
        </authorList>
    </citation>
    <scope>IDENTIFICATION</scope>
</reference>
<protein>
    <submittedName>
        <fullName evidence="3">Uncharacterized protein</fullName>
    </submittedName>
</protein>
<dbReference type="Proteomes" id="UP000001645">
    <property type="component" value="Chromosome 12"/>
</dbReference>
<keyword evidence="4" id="KW-1185">Reference proteome</keyword>
<comment type="similarity">
    <text evidence="1">Belongs to the FAM154 family.</text>
</comment>
<evidence type="ECO:0000313" key="4">
    <source>
        <dbReference type="Proteomes" id="UP000001645"/>
    </source>
</evidence>
<feature type="chain" id="PRO_5032627556" evidence="2">
    <location>
        <begin position="20"/>
        <end position="62"/>
    </location>
</feature>
<reference evidence="3 4" key="1">
    <citation type="journal article" date="2010" name="PLoS Biol.">
        <title>Multi-platform next-generation sequencing of the domestic turkey (Meleagris gallopavo): genome assembly and analysis.</title>
        <authorList>
            <person name="Dalloul R.A."/>
            <person name="Long J.A."/>
            <person name="Zimin A.V."/>
            <person name="Aslam L."/>
            <person name="Beal K."/>
            <person name="Blomberg L.A."/>
            <person name="Bouffard P."/>
            <person name="Burt D.W."/>
            <person name="Crasta O."/>
            <person name="Crooijmans R.P."/>
            <person name="Cooper K."/>
            <person name="Coulombe R.A."/>
            <person name="De S."/>
            <person name="Delany M.E."/>
            <person name="Dodgson J.B."/>
            <person name="Dong J.J."/>
            <person name="Evans C."/>
            <person name="Frederickson K.M."/>
            <person name="Flicek P."/>
            <person name="Florea L."/>
            <person name="Folkerts O."/>
            <person name="Groenen M.A."/>
            <person name="Harkins T.T."/>
            <person name="Herrero J."/>
            <person name="Hoffmann S."/>
            <person name="Megens H.J."/>
            <person name="Jiang A."/>
            <person name="de Jong P."/>
            <person name="Kaiser P."/>
            <person name="Kim H."/>
            <person name="Kim K.W."/>
            <person name="Kim S."/>
            <person name="Langenberger D."/>
            <person name="Lee M.K."/>
            <person name="Lee T."/>
            <person name="Mane S."/>
            <person name="Marcais G."/>
            <person name="Marz M."/>
            <person name="McElroy A.P."/>
            <person name="Modise T."/>
            <person name="Nefedov M."/>
            <person name="Notredame C."/>
            <person name="Paton I.R."/>
            <person name="Payne W.S."/>
            <person name="Pertea G."/>
            <person name="Prickett D."/>
            <person name="Puiu D."/>
            <person name="Qioa D."/>
            <person name="Raineri E."/>
            <person name="Ruffier M."/>
            <person name="Salzberg S.L."/>
            <person name="Schatz M.C."/>
            <person name="Scheuring C."/>
            <person name="Schmidt C.J."/>
            <person name="Schroeder S."/>
            <person name="Searle S.M."/>
            <person name="Smith E.J."/>
            <person name="Smith J."/>
            <person name="Sonstegard T.S."/>
            <person name="Stadler P.F."/>
            <person name="Tafer H."/>
            <person name="Tu Z.J."/>
            <person name="Van Tassell C.P."/>
            <person name="Vilella A.J."/>
            <person name="Williams K.P."/>
            <person name="Yorke J.A."/>
            <person name="Zhang L."/>
            <person name="Zhang H.B."/>
            <person name="Zhang X."/>
            <person name="Zhang Y."/>
            <person name="Reed K.M."/>
        </authorList>
    </citation>
    <scope>NUCLEOTIDE SEQUENCE [LARGE SCALE GENOMIC DNA]</scope>
</reference>